<dbReference type="Proteomes" id="UP000054217">
    <property type="component" value="Unassembled WGS sequence"/>
</dbReference>
<name>A0A0C3PSK2_PISTI</name>
<reference evidence="2" key="2">
    <citation type="submission" date="2015-01" db="EMBL/GenBank/DDBJ databases">
        <title>Evolutionary Origins and Diversification of the Mycorrhizal Mutualists.</title>
        <authorList>
            <consortium name="DOE Joint Genome Institute"/>
            <consortium name="Mycorrhizal Genomics Consortium"/>
            <person name="Kohler A."/>
            <person name="Kuo A."/>
            <person name="Nagy L.G."/>
            <person name="Floudas D."/>
            <person name="Copeland A."/>
            <person name="Barry K.W."/>
            <person name="Cichocki N."/>
            <person name="Veneault-Fourrey C."/>
            <person name="LaButti K."/>
            <person name="Lindquist E.A."/>
            <person name="Lipzen A."/>
            <person name="Lundell T."/>
            <person name="Morin E."/>
            <person name="Murat C."/>
            <person name="Riley R."/>
            <person name="Ohm R."/>
            <person name="Sun H."/>
            <person name="Tunlid A."/>
            <person name="Henrissat B."/>
            <person name="Grigoriev I.V."/>
            <person name="Hibbett D.S."/>
            <person name="Martin F."/>
        </authorList>
    </citation>
    <scope>NUCLEOTIDE SEQUENCE [LARGE SCALE GENOMIC DNA]</scope>
    <source>
        <strain evidence="2">Marx 270</strain>
    </source>
</reference>
<organism evidence="1 2">
    <name type="scientific">Pisolithus tinctorius Marx 270</name>
    <dbReference type="NCBI Taxonomy" id="870435"/>
    <lineage>
        <taxon>Eukaryota</taxon>
        <taxon>Fungi</taxon>
        <taxon>Dikarya</taxon>
        <taxon>Basidiomycota</taxon>
        <taxon>Agaricomycotina</taxon>
        <taxon>Agaricomycetes</taxon>
        <taxon>Agaricomycetidae</taxon>
        <taxon>Boletales</taxon>
        <taxon>Sclerodermatineae</taxon>
        <taxon>Pisolithaceae</taxon>
        <taxon>Pisolithus</taxon>
    </lineage>
</organism>
<keyword evidence="2" id="KW-1185">Reference proteome</keyword>
<evidence type="ECO:0000313" key="1">
    <source>
        <dbReference type="EMBL" id="KIO12141.1"/>
    </source>
</evidence>
<evidence type="ECO:0000313" key="2">
    <source>
        <dbReference type="Proteomes" id="UP000054217"/>
    </source>
</evidence>
<dbReference type="AlphaFoldDB" id="A0A0C3PSK2"/>
<proteinExistence type="predicted"/>
<gene>
    <name evidence="1" type="ORF">M404DRAFT_19989</name>
</gene>
<dbReference type="EMBL" id="KN831948">
    <property type="protein sequence ID" value="KIO12141.1"/>
    <property type="molecule type" value="Genomic_DNA"/>
</dbReference>
<protein>
    <submittedName>
        <fullName evidence="1">Uncharacterized protein</fullName>
    </submittedName>
</protein>
<accession>A0A0C3PSK2</accession>
<reference evidence="1 2" key="1">
    <citation type="submission" date="2014-04" db="EMBL/GenBank/DDBJ databases">
        <authorList>
            <consortium name="DOE Joint Genome Institute"/>
            <person name="Kuo A."/>
            <person name="Kohler A."/>
            <person name="Costa M.D."/>
            <person name="Nagy L.G."/>
            <person name="Floudas D."/>
            <person name="Copeland A."/>
            <person name="Barry K.W."/>
            <person name="Cichocki N."/>
            <person name="Veneault-Fourrey C."/>
            <person name="LaButti K."/>
            <person name="Lindquist E.A."/>
            <person name="Lipzen A."/>
            <person name="Lundell T."/>
            <person name="Morin E."/>
            <person name="Murat C."/>
            <person name="Sun H."/>
            <person name="Tunlid A."/>
            <person name="Henrissat B."/>
            <person name="Grigoriev I.V."/>
            <person name="Hibbett D.S."/>
            <person name="Martin F."/>
            <person name="Nordberg H.P."/>
            <person name="Cantor M.N."/>
            <person name="Hua S.X."/>
        </authorList>
    </citation>
    <scope>NUCLEOTIDE SEQUENCE [LARGE SCALE GENOMIC DNA]</scope>
    <source>
        <strain evidence="1 2">Marx 270</strain>
    </source>
</reference>
<sequence>MTFVLHSRYTQEPIKVTFYHLTTDNNANAGSLENTQRPVGANNAATAAMTAALLLFLESPRALALAPCGDNQQKPRGSVVHMSYDCPPGRLPSKTGLCVVVDM</sequence>
<dbReference type="InParanoid" id="A0A0C3PSK2"/>
<dbReference type="HOGENOM" id="CLU_2264824_0_0_1"/>